<dbReference type="InterPro" id="IPR006674">
    <property type="entry name" value="HD_domain"/>
</dbReference>
<keyword evidence="3" id="KW-1185">Reference proteome</keyword>
<gene>
    <name evidence="2" type="ORF">JYK00_03545</name>
</gene>
<dbReference type="InterPro" id="IPR006675">
    <property type="entry name" value="HDIG_dom"/>
</dbReference>
<dbReference type="Gene3D" id="1.10.3210.50">
    <property type="match status" value="1"/>
</dbReference>
<dbReference type="PANTHER" id="PTHR33594">
    <property type="entry name" value="SUPERFAMILY HYDROLASE, PUTATIVE (AFU_ORTHOLOGUE AFUA_1G03035)-RELATED"/>
    <property type="match status" value="1"/>
</dbReference>
<dbReference type="PROSITE" id="PS51831">
    <property type="entry name" value="HD"/>
    <property type="match status" value="1"/>
</dbReference>
<dbReference type="SUPFAM" id="SSF109604">
    <property type="entry name" value="HD-domain/PDEase-like"/>
    <property type="match status" value="1"/>
</dbReference>
<reference evidence="2 3" key="1">
    <citation type="submission" date="2021-03" db="EMBL/GenBank/DDBJ databases">
        <title>Thermosipho ferrireducens sp.nov., an anaerobic thermophilic iron-reducing bacterium isolated from a deep-sea hydrothermal sulfide deposits.</title>
        <authorList>
            <person name="Zeng X."/>
            <person name="Chen Y."/>
            <person name="Shao Z."/>
        </authorList>
    </citation>
    <scope>NUCLEOTIDE SEQUENCE [LARGE SCALE GENOMIC DNA]</scope>
    <source>
        <strain evidence="2 3">JL129W03</strain>
    </source>
</reference>
<organism evidence="2 3">
    <name type="scientific">Thermosipho ferrireducens</name>
    <dbReference type="NCBI Taxonomy" id="2571116"/>
    <lineage>
        <taxon>Bacteria</taxon>
        <taxon>Thermotogati</taxon>
        <taxon>Thermotogota</taxon>
        <taxon>Thermotogae</taxon>
        <taxon>Thermotogales</taxon>
        <taxon>Fervidobacteriaceae</taxon>
        <taxon>Thermosipho</taxon>
    </lineage>
</organism>
<evidence type="ECO:0000259" key="1">
    <source>
        <dbReference type="PROSITE" id="PS51831"/>
    </source>
</evidence>
<dbReference type="PANTHER" id="PTHR33594:SF1">
    <property type="entry name" value="HD_PDEASE DOMAIN-CONTAINING PROTEIN"/>
    <property type="match status" value="1"/>
</dbReference>
<dbReference type="InterPro" id="IPR003607">
    <property type="entry name" value="HD/PDEase_dom"/>
</dbReference>
<dbReference type="NCBIfam" id="TIGR00277">
    <property type="entry name" value="HDIG"/>
    <property type="match status" value="1"/>
</dbReference>
<dbReference type="Pfam" id="PF01966">
    <property type="entry name" value="HD"/>
    <property type="match status" value="1"/>
</dbReference>
<dbReference type="SMART" id="SM00471">
    <property type="entry name" value="HDc"/>
    <property type="match status" value="1"/>
</dbReference>
<dbReference type="CDD" id="cd00077">
    <property type="entry name" value="HDc"/>
    <property type="match status" value="1"/>
</dbReference>
<proteinExistence type="predicted"/>
<name>A0ABX7SA45_9BACT</name>
<accession>A0ABX7SA45</accession>
<dbReference type="Proteomes" id="UP000671862">
    <property type="component" value="Chromosome"/>
</dbReference>
<protein>
    <submittedName>
        <fullName evidence="2">HD domain-containing protein</fullName>
    </submittedName>
</protein>
<sequence>MVYLKEKWNIIKEFVEKELGKNGEHGLDHILRVVQYCKYIGKSEGANLDILIPAAYLHDIARPMEIETPLIDHAEEGAKIAEKFLESINYPYIENITYAIKVHRYRKNLTPETLEAKILQDADRIDALGAIGIYRVISHSAKTNHSLEHILKHFEEKILNLYSRLYTKTAKLIAYDKHKMIVKYVEFLKEELKFVEVNY</sequence>
<evidence type="ECO:0000313" key="2">
    <source>
        <dbReference type="EMBL" id="QTA38597.1"/>
    </source>
</evidence>
<dbReference type="EMBL" id="CP071446">
    <property type="protein sequence ID" value="QTA38597.1"/>
    <property type="molecule type" value="Genomic_DNA"/>
</dbReference>
<evidence type="ECO:0000313" key="3">
    <source>
        <dbReference type="Proteomes" id="UP000671862"/>
    </source>
</evidence>
<dbReference type="RefSeq" id="WP_207567314.1">
    <property type="nucleotide sequence ID" value="NZ_CP071446.1"/>
</dbReference>
<feature type="domain" description="HD" evidence="1">
    <location>
        <begin position="26"/>
        <end position="128"/>
    </location>
</feature>